<dbReference type="InterPro" id="IPR045308">
    <property type="entry name" value="UbiB_bact"/>
</dbReference>
<dbReference type="InterPro" id="IPR004147">
    <property type="entry name" value="ABC1_dom"/>
</dbReference>
<dbReference type="PANTHER" id="PTHR10566">
    <property type="entry name" value="CHAPERONE-ACTIVITY OF BC1 COMPLEX CABC1 -RELATED"/>
    <property type="match status" value="1"/>
</dbReference>
<dbReference type="GO" id="GO:0005524">
    <property type="term" value="F:ATP binding"/>
    <property type="evidence" value="ECO:0007669"/>
    <property type="project" value="UniProtKB-KW"/>
</dbReference>
<keyword evidence="5" id="KW-0808">Transferase</keyword>
<evidence type="ECO:0000313" key="15">
    <source>
        <dbReference type="EMBL" id="RVU36074.1"/>
    </source>
</evidence>
<evidence type="ECO:0000256" key="2">
    <source>
        <dbReference type="ARBA" id="ARBA00009670"/>
    </source>
</evidence>
<dbReference type="OrthoDB" id="9795390at2"/>
<keyword evidence="9" id="KW-0418">Kinase</keyword>
<dbReference type="GO" id="GO:0016301">
    <property type="term" value="F:kinase activity"/>
    <property type="evidence" value="ECO:0007669"/>
    <property type="project" value="UniProtKB-KW"/>
</dbReference>
<dbReference type="CDD" id="cd13972">
    <property type="entry name" value="UbiB"/>
    <property type="match status" value="1"/>
</dbReference>
<dbReference type="InterPro" id="IPR011009">
    <property type="entry name" value="Kinase-like_dom_sf"/>
</dbReference>
<feature type="domain" description="ABC1 atypical kinase-like" evidence="14">
    <location>
        <begin position="91"/>
        <end position="337"/>
    </location>
</feature>
<comment type="caution">
    <text evidence="15">The sequence shown here is derived from an EMBL/GenBank/DDBJ whole genome shotgun (WGS) entry which is preliminary data.</text>
</comment>
<evidence type="ECO:0000256" key="7">
    <source>
        <dbReference type="ARBA" id="ARBA00022692"/>
    </source>
</evidence>
<evidence type="ECO:0000256" key="3">
    <source>
        <dbReference type="ARBA" id="ARBA00022475"/>
    </source>
</evidence>
<evidence type="ECO:0000256" key="10">
    <source>
        <dbReference type="ARBA" id="ARBA00022840"/>
    </source>
</evidence>
<dbReference type="InterPro" id="IPR050154">
    <property type="entry name" value="UbiB_kinase"/>
</dbReference>
<keyword evidence="11 13" id="KW-1133">Transmembrane helix</keyword>
<comment type="pathway">
    <text evidence="1">Cofactor biosynthesis; ubiquinone biosynthesis [regulation].</text>
</comment>
<evidence type="ECO:0000256" key="6">
    <source>
        <dbReference type="ARBA" id="ARBA00022688"/>
    </source>
</evidence>
<dbReference type="EMBL" id="SADE01000002">
    <property type="protein sequence ID" value="RVU36074.1"/>
    <property type="molecule type" value="Genomic_DNA"/>
</dbReference>
<keyword evidence="12 13" id="KW-0472">Membrane</keyword>
<dbReference type="AlphaFoldDB" id="A0A3S2VM62"/>
<dbReference type="InterPro" id="IPR010232">
    <property type="entry name" value="UbiB"/>
</dbReference>
<dbReference type="NCBIfam" id="TIGR01982">
    <property type="entry name" value="UbiB"/>
    <property type="match status" value="1"/>
</dbReference>
<keyword evidence="8" id="KW-0547">Nucleotide-binding</keyword>
<evidence type="ECO:0000256" key="12">
    <source>
        <dbReference type="ARBA" id="ARBA00023136"/>
    </source>
</evidence>
<gene>
    <name evidence="15" type="primary">ubiB</name>
    <name evidence="15" type="ORF">EOI86_12640</name>
</gene>
<dbReference type="RefSeq" id="WP_127765550.1">
    <property type="nucleotide sequence ID" value="NZ_SADE01000002.1"/>
</dbReference>
<evidence type="ECO:0000313" key="16">
    <source>
        <dbReference type="Proteomes" id="UP000287447"/>
    </source>
</evidence>
<comment type="similarity">
    <text evidence="2">Belongs to the protein kinase superfamily. ADCK protein kinase family.</text>
</comment>
<keyword evidence="16" id="KW-1185">Reference proteome</keyword>
<evidence type="ECO:0000256" key="11">
    <source>
        <dbReference type="ARBA" id="ARBA00022989"/>
    </source>
</evidence>
<dbReference type="SUPFAM" id="SSF56112">
    <property type="entry name" value="Protein kinase-like (PK-like)"/>
    <property type="match status" value="1"/>
</dbReference>
<keyword evidence="7 13" id="KW-0812">Transmembrane</keyword>
<dbReference type="UniPathway" id="UPA00232"/>
<evidence type="ECO:0000256" key="5">
    <source>
        <dbReference type="ARBA" id="ARBA00022679"/>
    </source>
</evidence>
<accession>A0A3S2VM62</accession>
<keyword evidence="6" id="KW-0831">Ubiquinone biosynthesis</keyword>
<sequence>MITGIHNCFRLIGIARTLARHDALWPARRIKALRFPVGVIRLLWGRRRPGREGERLASALTALGPSFIKLGQALSVRADLVGDQVAQDLSQLQDSLPPFPTEKARASIEAELEAPISELFASFEEKPVAAASIAQVHFAVTPDGHDVAVKVLRPNVEDRFEHDIALFRWLAEQGERFVPGLRRLRPVAVVETFKEWVETEMDLRLEGAAASELAGLSRDDEGFRVVAVDWQRTAQRVLTTERVRGLRIDDITGLTAAGFDVNDLLERSARIFFLQVFRDGFFHADMHPGNMFVDGEGNLCPVDFGIMGRVDKRTRIFLADLLVGFLQRDYKTVAQVHFDFGIVPPHKSKEAFTQAIRAVGEPVLDKPLNEISVGRLLAQLFKVTEDFDMETQPDLLLLQKTMLVAEGVGRKLNPSVNMWTMAQPLIEDWMLANRGPEARIRDAVGETIDALQRLPGTLRRAEDVLAMLSDIDPAVVARFSEQARKGGSGPNRVWQSGVRNGWGPAMIAVLAVLFLLAFAS</sequence>
<evidence type="ECO:0000256" key="4">
    <source>
        <dbReference type="ARBA" id="ARBA00022519"/>
    </source>
</evidence>
<name>A0A3S2VM62_9PROT</name>
<keyword evidence="3" id="KW-1003">Cell membrane</keyword>
<evidence type="ECO:0000256" key="8">
    <source>
        <dbReference type="ARBA" id="ARBA00022741"/>
    </source>
</evidence>
<evidence type="ECO:0000259" key="14">
    <source>
        <dbReference type="Pfam" id="PF03109"/>
    </source>
</evidence>
<evidence type="ECO:0000256" key="1">
    <source>
        <dbReference type="ARBA" id="ARBA00005020"/>
    </source>
</evidence>
<evidence type="ECO:0000256" key="13">
    <source>
        <dbReference type="SAM" id="Phobius"/>
    </source>
</evidence>
<dbReference type="Pfam" id="PF03109">
    <property type="entry name" value="ABC1"/>
    <property type="match status" value="1"/>
</dbReference>
<proteinExistence type="inferred from homology"/>
<keyword evidence="4" id="KW-0997">Cell inner membrane</keyword>
<dbReference type="Proteomes" id="UP000287447">
    <property type="component" value="Unassembled WGS sequence"/>
</dbReference>
<dbReference type="PANTHER" id="PTHR10566:SF113">
    <property type="entry name" value="PROTEIN ACTIVITY OF BC1 COMPLEX KINASE 7, CHLOROPLASTIC"/>
    <property type="match status" value="1"/>
</dbReference>
<keyword evidence="10" id="KW-0067">ATP-binding</keyword>
<evidence type="ECO:0000256" key="9">
    <source>
        <dbReference type="ARBA" id="ARBA00022777"/>
    </source>
</evidence>
<reference evidence="16" key="1">
    <citation type="submission" date="2019-01" db="EMBL/GenBank/DDBJ databases">
        <title>Gri0909 isolated from a small marine red alga.</title>
        <authorList>
            <person name="Kim J."/>
            <person name="Jeong S.E."/>
            <person name="Jeon C.O."/>
        </authorList>
    </citation>
    <scope>NUCLEOTIDE SEQUENCE [LARGE SCALE GENOMIC DNA]</scope>
    <source>
        <strain evidence="16">Gri0909</strain>
    </source>
</reference>
<dbReference type="GO" id="GO:0006744">
    <property type="term" value="P:ubiquinone biosynthetic process"/>
    <property type="evidence" value="ECO:0007669"/>
    <property type="project" value="UniProtKB-UniPathway"/>
</dbReference>
<feature type="transmembrane region" description="Helical" evidence="13">
    <location>
        <begin position="501"/>
        <end position="519"/>
    </location>
</feature>
<organism evidence="15 16">
    <name type="scientific">Hwanghaeella grinnelliae</name>
    <dbReference type="NCBI Taxonomy" id="2500179"/>
    <lineage>
        <taxon>Bacteria</taxon>
        <taxon>Pseudomonadati</taxon>
        <taxon>Pseudomonadota</taxon>
        <taxon>Alphaproteobacteria</taxon>
        <taxon>Rhodospirillales</taxon>
        <taxon>Rhodospirillaceae</taxon>
        <taxon>Hwanghaeella</taxon>
    </lineage>
</organism>
<protein>
    <submittedName>
        <fullName evidence="15">2-polyprenylphenol 6-hydroxylase</fullName>
    </submittedName>
</protein>